<name>A0A6C0IS96_9ZZZZ</name>
<reference evidence="1" key="1">
    <citation type="journal article" date="2020" name="Nature">
        <title>Giant virus diversity and host interactions through global metagenomics.</title>
        <authorList>
            <person name="Schulz F."/>
            <person name="Roux S."/>
            <person name="Paez-Espino D."/>
            <person name="Jungbluth S."/>
            <person name="Walsh D.A."/>
            <person name="Denef V.J."/>
            <person name="McMahon K.D."/>
            <person name="Konstantinidis K.T."/>
            <person name="Eloe-Fadrosh E.A."/>
            <person name="Kyrpides N.C."/>
            <person name="Woyke T."/>
        </authorList>
    </citation>
    <scope>NUCLEOTIDE SEQUENCE</scope>
    <source>
        <strain evidence="1">GVMAG-M-3300024261-8</strain>
    </source>
</reference>
<proteinExistence type="predicted"/>
<organism evidence="1">
    <name type="scientific">viral metagenome</name>
    <dbReference type="NCBI Taxonomy" id="1070528"/>
    <lineage>
        <taxon>unclassified sequences</taxon>
        <taxon>metagenomes</taxon>
        <taxon>organismal metagenomes</taxon>
    </lineage>
</organism>
<sequence>MGDHSLTINSARVHEFYTRHPNLDINRMNELFCDVIESLIDDMDTTSIRTEILSTLREQNSKISEMKGELKSMENTISNNLTVKFVDLKRDYIEDVKNIVHISSSDNNEKLTNYLEKQNQELLSKTGMIINEVVGKDENSKVISQMLDSFKADLTTETKRLLETSVDSSSITNFVSNFDTKCSSLFQSLNTPLYTCISASEERIQNNLNAVKNASTSNEKVFDELGQYLAKFNNSSLKGGVSERQLEDVVTKMYPTADIVNTSIQSGSGDLVLKRQNKVEILLENKCYSRNLNNQELDKFVKDANSLRMHGIFLSQTSGIVSKENFQIDIHNNLVLVYLHNVQYDADKIKSAIDIIDSLSSKLDIVHGEHDDNSISSEILESINYEFQSFLSKKDNIIASTRENQRKLVSQLEELVLMSLEKYLSTKFSFTKKGFTCEICENWTGPTKKSLSAHMRACKKTGSTIKVDTQNTI</sequence>
<dbReference type="AlphaFoldDB" id="A0A6C0IS96"/>
<protein>
    <submittedName>
        <fullName evidence="1">Uncharacterized protein</fullName>
    </submittedName>
</protein>
<dbReference type="EMBL" id="MN740244">
    <property type="protein sequence ID" value="QHT95639.1"/>
    <property type="molecule type" value="Genomic_DNA"/>
</dbReference>
<accession>A0A6C0IS96</accession>
<evidence type="ECO:0000313" key="1">
    <source>
        <dbReference type="EMBL" id="QHT95639.1"/>
    </source>
</evidence>